<evidence type="ECO:0000313" key="1">
    <source>
        <dbReference type="EMBL" id="BCA48867.1"/>
    </source>
</evidence>
<dbReference type="Proteomes" id="UP000500882">
    <property type="component" value="Chromosome"/>
</dbReference>
<reference evidence="1 2" key="1">
    <citation type="submission" date="2020-02" db="EMBL/GenBank/DDBJ databases">
        <title>Whole-genome sequencing and comparative analysis of the genomes of Bacteroides thetaiotaomicron and Escherichia coli isolated from a healthy resident in Vietnam.</title>
        <authorList>
            <person name="Mohsin M."/>
            <person name="Tanaka K."/>
            <person name="Kawahara R."/>
            <person name="Kondo S."/>
            <person name="Noguchi H."/>
            <person name="Motooka D."/>
            <person name="Nakamura S."/>
            <person name="Khong D.T."/>
            <person name="Nguyen T.N."/>
            <person name="Tran H.T."/>
            <person name="Yamamoto Y."/>
        </authorList>
    </citation>
    <scope>NUCLEOTIDE SEQUENCE [LARGE SCALE GENOMIC DNA]</scope>
    <source>
        <strain evidence="1 2">F9-2</strain>
    </source>
</reference>
<accession>A0A679HFM1</accession>
<dbReference type="InterPro" id="IPR037066">
    <property type="entry name" value="Plug_dom_sf"/>
</dbReference>
<evidence type="ECO:0000313" key="2">
    <source>
        <dbReference type="Proteomes" id="UP000500882"/>
    </source>
</evidence>
<keyword evidence="1" id="KW-0675">Receptor</keyword>
<dbReference type="Gene3D" id="2.170.130.10">
    <property type="entry name" value="TonB-dependent receptor, plug domain"/>
    <property type="match status" value="1"/>
</dbReference>
<dbReference type="SUPFAM" id="SSF56935">
    <property type="entry name" value="Porins"/>
    <property type="match status" value="1"/>
</dbReference>
<dbReference type="AlphaFoldDB" id="A0A679HFM1"/>
<proteinExistence type="predicted"/>
<sequence length="850" mass="96484">MQDTIIANFSLMERIPKEKLYLHLDKPFYGAGEKIWFKGYLVNAITHQDNAQSNFIITELINRSDSIVERKKIRRDSLGFHNAFTLPATLPAGDYYLRGYSNWMLNEDPDFFFSRNIKIGNSIDNTIVSSIEYQQEDDTHYTAKIKFTSNVQAVFENTTIKYLYLENGKIKNKGKKKTDENGWISISLPDLKSPVARRIEVEFDDPQYIYKRTFHLPVFTNDFDVKFFPEGGALINIPHQNVAFKAQGADGFSKEIEGFLFNSKGDTLTNFRSEHNGMGIFTMNPVNNETYYVTVRTNDSITKRFDLPAIEPKGISIAMSHYKQEIRYEIQKTEATEWPQKLFLLAHTRGKLAILQPINPKRTFGKMNDSLFTEGITHFMLIDEQGNALSERLIFVPDHKPNQWQITTDQPTYGKREKVSLQIAAKDSEGNPVEGTFSVSITDRKSIQPDSLADNILSNLLLTSDLKGYVEDPAFYFLNQDARTLRSIDYLMMTHGWRRHKMENVLRTPSLNFTNYIEKGQTISGRIMGFFGANVKKGPICVLAPKYNIIATTETDEKGQFIVNTSFRDSTTFLVQARTKKGFAGVDILMDPPQYPVATHKAPYFNGATTFMEDYLMNTRDQYYMEGGMRVYNLKEITVTAKRERPSSKSIYTGGINTYTVEEDRLQGYGQTAFDAASRLPSVTITNGSEIHIRNNSEPAIIVIDDIVYEDASDILKDIQVSDMSSISLLRGADAVILGPRASGGAVVITLKDPRNLPARPAQGIITYTPLGYSESVEFYHPTYDTPEKKNAQRSDFRSTVYWNPELRLDAEGKATIEYYTPDSTAPEDIIIEGVDKNGKVCRILQTINK</sequence>
<name>A0A679HFM1_BACT4</name>
<organism evidence="1 2">
    <name type="scientific">Bacteroides thetaiotaomicron</name>
    <dbReference type="NCBI Taxonomy" id="818"/>
    <lineage>
        <taxon>Bacteria</taxon>
        <taxon>Pseudomonadati</taxon>
        <taxon>Bacteroidota</taxon>
        <taxon>Bacteroidia</taxon>
        <taxon>Bacteroidales</taxon>
        <taxon>Bacteroidaceae</taxon>
        <taxon>Bacteroides</taxon>
    </lineage>
</organism>
<protein>
    <submittedName>
        <fullName evidence="1">TonB-dependent receptor</fullName>
    </submittedName>
</protein>
<dbReference type="EMBL" id="AP022660">
    <property type="protein sequence ID" value="BCA48867.1"/>
    <property type="molecule type" value="Genomic_DNA"/>
</dbReference>
<dbReference type="Gene3D" id="2.60.40.1930">
    <property type="match status" value="1"/>
</dbReference>
<gene>
    <name evidence="1" type="ORF">BatF92_08090</name>
</gene>